<evidence type="ECO:0000256" key="1">
    <source>
        <dbReference type="SAM" id="MobiDB-lite"/>
    </source>
</evidence>
<protein>
    <submittedName>
        <fullName evidence="2">Uncharacterized protein</fullName>
    </submittedName>
</protein>
<feature type="region of interest" description="Disordered" evidence="1">
    <location>
        <begin position="71"/>
        <end position="91"/>
    </location>
</feature>
<evidence type="ECO:0000313" key="3">
    <source>
        <dbReference type="Proteomes" id="UP000036790"/>
    </source>
</evidence>
<dbReference type="EMBL" id="LHUJ01000285">
    <property type="protein sequence ID" value="KOR41562.1"/>
    <property type="molecule type" value="Genomic_DNA"/>
</dbReference>
<name>A0AAP0ZJG0_9XANT</name>
<sequence>MEWEEKGAIRNDLAITQYKNGLYAECLATLEKYAGVADKDDDAVIDGWTPVLADRYLAIVRAERTNIGLCGKEQKSHQGSEQNAERADWPQTNIAQRDFSVAAIFVDTRSRPWKLWTSEPERFKVDPIHLMPGLNT</sequence>
<evidence type="ECO:0000313" key="2">
    <source>
        <dbReference type="EMBL" id="KOR41562.1"/>
    </source>
</evidence>
<accession>A0AAP0ZJG0</accession>
<organism evidence="2 3">
    <name type="scientific">Xanthomonas oryzae</name>
    <dbReference type="NCBI Taxonomy" id="347"/>
    <lineage>
        <taxon>Bacteria</taxon>
        <taxon>Pseudomonadati</taxon>
        <taxon>Pseudomonadota</taxon>
        <taxon>Gammaproteobacteria</taxon>
        <taxon>Lysobacterales</taxon>
        <taxon>Lysobacteraceae</taxon>
        <taxon>Xanthomonas</taxon>
    </lineage>
</organism>
<reference evidence="2 3" key="1">
    <citation type="submission" date="2015-07" db="EMBL/GenBank/DDBJ databases">
        <authorList>
            <consortium name="Consortium for Microbial Forensics and Genomics (microFORGE)"/>
            <person name="Knight B.M."/>
            <person name="Roberts D.P."/>
            <person name="Lin D."/>
            <person name="Hari K."/>
            <person name="Fletcher J."/>
            <person name="Melcher U."/>
            <person name="Blagden T."/>
            <person name="Winegar R.A."/>
        </authorList>
    </citation>
    <scope>NUCLEOTIDE SEQUENCE [LARGE SCALE GENOMIC DNA]</scope>
    <source>
        <strain evidence="2 3">X11-5A</strain>
    </source>
</reference>
<dbReference type="Proteomes" id="UP000036790">
    <property type="component" value="Unassembled WGS sequence"/>
</dbReference>
<proteinExistence type="predicted"/>
<gene>
    <name evidence="2" type="ORF">ADT25_16730</name>
</gene>
<dbReference type="RefSeq" id="WP_019301293.1">
    <property type="nucleotide sequence ID" value="NZ_CP036251.1"/>
</dbReference>
<feature type="compositionally biased region" description="Basic and acidic residues" evidence="1">
    <location>
        <begin position="72"/>
        <end position="88"/>
    </location>
</feature>
<dbReference type="AlphaFoldDB" id="A0AAP0ZJG0"/>
<comment type="caution">
    <text evidence="2">The sequence shown here is derived from an EMBL/GenBank/DDBJ whole genome shotgun (WGS) entry which is preliminary data.</text>
</comment>
<reference evidence="2 3" key="2">
    <citation type="submission" date="2015-09" db="EMBL/GenBank/DDBJ databases">
        <title>Draft genome sequence of Xanthomonas oryzae pv. USA str. X11-5A.</title>
        <authorList>
            <person name="Knight B.M."/>
            <person name="Roberts D.P."/>
            <person name="Lin D."/>
            <person name="Hari K."/>
            <person name="Fletcher J."/>
            <person name="Melcher U."/>
            <person name="Blagden T."/>
            <person name="Winegar R.A."/>
        </authorList>
    </citation>
    <scope>NUCLEOTIDE SEQUENCE [LARGE SCALE GENOMIC DNA]</scope>
    <source>
        <strain evidence="2 3">X11-5A</strain>
    </source>
</reference>